<dbReference type="InterPro" id="IPR032245">
    <property type="entry name" value="RMI2"/>
</dbReference>
<dbReference type="GO" id="GO:0006281">
    <property type="term" value="P:DNA repair"/>
    <property type="evidence" value="ECO:0007669"/>
    <property type="project" value="TreeGrafter"/>
</dbReference>
<dbReference type="InterPro" id="IPR012340">
    <property type="entry name" value="NA-bd_OB-fold"/>
</dbReference>
<proteinExistence type="predicted"/>
<dbReference type="PANTHER" id="PTHR33962:SF1">
    <property type="entry name" value="RECQ-MEDIATED GENOME INSTABILITY PROTEIN 2"/>
    <property type="match status" value="1"/>
</dbReference>
<evidence type="ECO:0000313" key="2">
    <source>
        <dbReference type="Proteomes" id="UP000650467"/>
    </source>
</evidence>
<organism evidence="1 2">
    <name type="scientific">Chlamydomonas incerta</name>
    <dbReference type="NCBI Taxonomy" id="51695"/>
    <lineage>
        <taxon>Eukaryota</taxon>
        <taxon>Viridiplantae</taxon>
        <taxon>Chlorophyta</taxon>
        <taxon>core chlorophytes</taxon>
        <taxon>Chlorophyceae</taxon>
        <taxon>CS clade</taxon>
        <taxon>Chlamydomonadales</taxon>
        <taxon>Chlamydomonadaceae</taxon>
        <taxon>Chlamydomonas</taxon>
    </lineage>
</organism>
<dbReference type="AlphaFoldDB" id="A0A835W3C2"/>
<dbReference type="GO" id="GO:0016607">
    <property type="term" value="C:nuclear speck"/>
    <property type="evidence" value="ECO:0007669"/>
    <property type="project" value="TreeGrafter"/>
</dbReference>
<comment type="caution">
    <text evidence="1">The sequence shown here is derived from an EMBL/GenBank/DDBJ whole genome shotgun (WGS) entry which is preliminary data.</text>
</comment>
<protein>
    <submittedName>
        <fullName evidence="1">Uncharacterized protein</fullName>
    </submittedName>
</protein>
<dbReference type="PANTHER" id="PTHR33962">
    <property type="entry name" value="RECQ-MEDIATED GENOME INSTABILITY PROTEIN 2 RMI2"/>
    <property type="match status" value="1"/>
</dbReference>
<dbReference type="Pfam" id="PF16100">
    <property type="entry name" value="RMI2"/>
    <property type="match status" value="1"/>
</dbReference>
<evidence type="ECO:0000313" key="1">
    <source>
        <dbReference type="EMBL" id="KAG2437785.1"/>
    </source>
</evidence>
<name>A0A835W3C2_CHLIN</name>
<dbReference type="GO" id="GO:2000042">
    <property type="term" value="P:negative regulation of double-strand break repair via homologous recombination"/>
    <property type="evidence" value="ECO:0007669"/>
    <property type="project" value="TreeGrafter"/>
</dbReference>
<accession>A0A835W3C2</accession>
<dbReference type="GO" id="GO:0043007">
    <property type="term" value="P:maintenance of rDNA"/>
    <property type="evidence" value="ECO:0007669"/>
    <property type="project" value="TreeGrafter"/>
</dbReference>
<keyword evidence="2" id="KW-1185">Reference proteome</keyword>
<dbReference type="Proteomes" id="UP000650467">
    <property type="component" value="Unassembled WGS sequence"/>
</dbReference>
<dbReference type="OrthoDB" id="539258at2759"/>
<gene>
    <name evidence="1" type="ORF">HXX76_005405</name>
</gene>
<dbReference type="Gene3D" id="2.40.50.140">
    <property type="entry name" value="Nucleic acid-binding proteins"/>
    <property type="match status" value="1"/>
</dbReference>
<dbReference type="GO" id="GO:0005829">
    <property type="term" value="C:cytosol"/>
    <property type="evidence" value="ECO:0007669"/>
    <property type="project" value="TreeGrafter"/>
</dbReference>
<sequence>MLSTLTTTESKRLKTSHGLEFKLAWVQGHVVSIGQEGSSVELTISDGSGPTLTACFRPALDQPVPELGQYVLLVGRLCQRRVPAARSQDDEAASKKRRKEWQLAAQKLKLLGGAARRAELWKQEVLMLHETIYPTLVQRGLTPTQ</sequence>
<dbReference type="EMBL" id="JAEHOC010000010">
    <property type="protein sequence ID" value="KAG2437785.1"/>
    <property type="molecule type" value="Genomic_DNA"/>
</dbReference>
<reference evidence="1" key="1">
    <citation type="journal article" date="2020" name="bioRxiv">
        <title>Comparative genomics of Chlamydomonas.</title>
        <authorList>
            <person name="Craig R.J."/>
            <person name="Hasan A.R."/>
            <person name="Ness R.W."/>
            <person name="Keightley P.D."/>
        </authorList>
    </citation>
    <scope>NUCLEOTIDE SEQUENCE</scope>
    <source>
        <strain evidence="1">SAG 7.73</strain>
    </source>
</reference>
<dbReference type="GO" id="GO:0033045">
    <property type="term" value="P:regulation of sister chromatid segregation"/>
    <property type="evidence" value="ECO:0007669"/>
    <property type="project" value="TreeGrafter"/>
</dbReference>